<sequence>MTFLVFFLILIAFRAANSIPILSDDETKLNSIVISEINLPTEASLVTTDQEIVAEPVASFVDLVEKYEGMYGKETDNEFALQKRSSTDDVDDVSNDPDAGGKSLIDKIEILDPEIKKEFENELQLNQIMKDDDDETTENTNIGTEYDPNYGRKIIVSPQADENVANVRNESAILSVHDKENLQVQLVEQLVHQNENQYEFTTIVPEESFTDHALIINPEIVEVIEHIVYESNSELKAHEHTTSVPIPVLNMDIDPIEIIPKDRHREAKDENSTDLNDKFAGFVGIPSQDLIQPGEETTESDNFFRKEENSDGDDVDPVETVRKTLEYVAIYGRSLNIDDLVITTEIPLSTNEPETMTVSPVMTTTTQLLTSAKQFYESKAEIVEVSEKVTVNNQKGNETESEKSSSSEESLPSKSSEENESKEDDKEKSKNKKIENSSTSSEEVEAENSGKEDLSDEKMNLRSLEFPVTQRPNTLPEEIFKDSTVHEIKKKDHPDGIVLNYEFKGRALSNDNLNNEDDAITMTTVIETFEEAVTTISEGINLSKELRQHVESFRGDSEENKIILDTDNEAISSKNFKNPLVGVNDLEMMKLKERSFEEKPKLSVAIIPLMAVVSVGILFTLFKFVKTQASSVRFY</sequence>
<dbReference type="EMBL" id="OU895879">
    <property type="protein sequence ID" value="CAG9808198.1"/>
    <property type="molecule type" value="Genomic_DNA"/>
</dbReference>
<reference evidence="4" key="2">
    <citation type="submission" date="2022-10" db="EMBL/GenBank/DDBJ databases">
        <authorList>
            <consortium name="ENA_rothamsted_submissions"/>
            <consortium name="culmorum"/>
            <person name="King R."/>
        </authorList>
    </citation>
    <scope>NUCLEOTIDE SEQUENCE</scope>
</reference>
<keyword evidence="5" id="KW-1185">Reference proteome</keyword>
<proteinExistence type="predicted"/>
<organism evidence="4 5">
    <name type="scientific">Chironomus riparius</name>
    <dbReference type="NCBI Taxonomy" id="315576"/>
    <lineage>
        <taxon>Eukaryota</taxon>
        <taxon>Metazoa</taxon>
        <taxon>Ecdysozoa</taxon>
        <taxon>Arthropoda</taxon>
        <taxon>Hexapoda</taxon>
        <taxon>Insecta</taxon>
        <taxon>Pterygota</taxon>
        <taxon>Neoptera</taxon>
        <taxon>Endopterygota</taxon>
        <taxon>Diptera</taxon>
        <taxon>Nematocera</taxon>
        <taxon>Chironomoidea</taxon>
        <taxon>Chironomidae</taxon>
        <taxon>Chironominae</taxon>
        <taxon>Chironomus</taxon>
    </lineage>
</organism>
<reference evidence="4" key="1">
    <citation type="submission" date="2022-01" db="EMBL/GenBank/DDBJ databases">
        <authorList>
            <person name="King R."/>
        </authorList>
    </citation>
    <scope>NUCLEOTIDE SEQUENCE</scope>
</reference>
<feature type="compositionally biased region" description="Basic and acidic residues" evidence="1">
    <location>
        <begin position="415"/>
        <end position="435"/>
    </location>
</feature>
<keyword evidence="2" id="KW-1133">Transmembrane helix</keyword>
<feature type="chain" id="PRO_5040437923" evidence="3">
    <location>
        <begin position="19"/>
        <end position="635"/>
    </location>
</feature>
<feature type="compositionally biased region" description="Basic and acidic residues" evidence="1">
    <location>
        <begin position="397"/>
        <end position="406"/>
    </location>
</feature>
<feature type="region of interest" description="Disordered" evidence="1">
    <location>
        <begin position="391"/>
        <end position="458"/>
    </location>
</feature>
<protein>
    <submittedName>
        <fullName evidence="4">Uncharacterized protein</fullName>
    </submittedName>
</protein>
<evidence type="ECO:0000313" key="5">
    <source>
        <dbReference type="Proteomes" id="UP001153620"/>
    </source>
</evidence>
<name>A0A9N9S1Y5_9DIPT</name>
<evidence type="ECO:0000256" key="3">
    <source>
        <dbReference type="SAM" id="SignalP"/>
    </source>
</evidence>
<dbReference type="AlphaFoldDB" id="A0A9N9S1Y5"/>
<feature type="compositionally biased region" description="Basic and acidic residues" evidence="1">
    <location>
        <begin position="448"/>
        <end position="458"/>
    </location>
</feature>
<evidence type="ECO:0000256" key="2">
    <source>
        <dbReference type="SAM" id="Phobius"/>
    </source>
</evidence>
<feature type="transmembrane region" description="Helical" evidence="2">
    <location>
        <begin position="602"/>
        <end position="625"/>
    </location>
</feature>
<dbReference type="Proteomes" id="UP001153620">
    <property type="component" value="Chromosome 3"/>
</dbReference>
<accession>A0A9N9S1Y5</accession>
<keyword evidence="3" id="KW-0732">Signal</keyword>
<gene>
    <name evidence="4" type="ORF">CHIRRI_LOCUS11042</name>
</gene>
<keyword evidence="2" id="KW-0812">Transmembrane</keyword>
<feature type="signal peptide" evidence="3">
    <location>
        <begin position="1"/>
        <end position="18"/>
    </location>
</feature>
<evidence type="ECO:0000256" key="1">
    <source>
        <dbReference type="SAM" id="MobiDB-lite"/>
    </source>
</evidence>
<evidence type="ECO:0000313" key="4">
    <source>
        <dbReference type="EMBL" id="CAG9808198.1"/>
    </source>
</evidence>
<dbReference type="OrthoDB" id="7791127at2759"/>
<keyword evidence="2" id="KW-0472">Membrane</keyword>